<evidence type="ECO:0000313" key="1">
    <source>
        <dbReference type="EnsemblMetazoa" id="GPPI035806-PA"/>
    </source>
</evidence>
<dbReference type="AlphaFoldDB" id="A0A1B0BNR0"/>
<keyword evidence="2" id="KW-1185">Reference proteome</keyword>
<organism evidence="1 2">
    <name type="scientific">Glossina palpalis gambiensis</name>
    <dbReference type="NCBI Taxonomy" id="67801"/>
    <lineage>
        <taxon>Eukaryota</taxon>
        <taxon>Metazoa</taxon>
        <taxon>Ecdysozoa</taxon>
        <taxon>Arthropoda</taxon>
        <taxon>Hexapoda</taxon>
        <taxon>Insecta</taxon>
        <taxon>Pterygota</taxon>
        <taxon>Neoptera</taxon>
        <taxon>Endopterygota</taxon>
        <taxon>Diptera</taxon>
        <taxon>Brachycera</taxon>
        <taxon>Muscomorpha</taxon>
        <taxon>Hippoboscoidea</taxon>
        <taxon>Glossinidae</taxon>
        <taxon>Glossina</taxon>
    </lineage>
</organism>
<reference evidence="2" key="1">
    <citation type="submission" date="2015-01" db="EMBL/GenBank/DDBJ databases">
        <authorList>
            <person name="Aksoy S."/>
            <person name="Warren W."/>
            <person name="Wilson R.K."/>
        </authorList>
    </citation>
    <scope>NUCLEOTIDE SEQUENCE [LARGE SCALE GENOMIC DNA]</scope>
    <source>
        <strain evidence="2">IAEA</strain>
    </source>
</reference>
<dbReference type="EnsemblMetazoa" id="GPPI035806-RA">
    <property type="protein sequence ID" value="GPPI035806-PA"/>
    <property type="gene ID" value="GPPI035806"/>
</dbReference>
<name>A0A1B0BNR0_9MUSC</name>
<proteinExistence type="predicted"/>
<protein>
    <submittedName>
        <fullName evidence="1">Uncharacterized protein</fullName>
    </submittedName>
</protein>
<evidence type="ECO:0000313" key="2">
    <source>
        <dbReference type="Proteomes" id="UP000092460"/>
    </source>
</evidence>
<reference evidence="1" key="2">
    <citation type="submission" date="2020-05" db="UniProtKB">
        <authorList>
            <consortium name="EnsemblMetazoa"/>
        </authorList>
    </citation>
    <scope>IDENTIFICATION</scope>
    <source>
        <strain evidence="1">IAEA</strain>
    </source>
</reference>
<dbReference type="EMBL" id="JXJN01017563">
    <property type="status" value="NOT_ANNOTATED_CDS"/>
    <property type="molecule type" value="Genomic_DNA"/>
</dbReference>
<accession>A0A1B0BNR0</accession>
<dbReference type="Proteomes" id="UP000092460">
    <property type="component" value="Unassembled WGS sequence"/>
</dbReference>
<sequence length="125" mass="14489">MVFVFGGYWTVFVHKSGKRRKTKRDGSKMTVNTISHIFISTSIIIEYSQQRHYQQSRYDLECVPVSYSLPFAFFKELKETILLRSGNLAFIGGIMALPFQVTVNRRGTTRDSGRVLHGETWYFPL</sequence>
<dbReference type="VEuPathDB" id="VectorBase:GPPI035806"/>